<protein>
    <recommendedName>
        <fullName evidence="3">RNHCP domain-containing protein</fullName>
    </recommendedName>
</protein>
<dbReference type="Proteomes" id="UP000443582">
    <property type="component" value="Unassembled WGS sequence"/>
</dbReference>
<proteinExistence type="predicted"/>
<reference evidence="2" key="1">
    <citation type="journal article" date="2019" name="Int. J. Syst. Evol. Microbiol.">
        <title>Halobacteriovorax valvorus sp. nov., a novel prokaryotic predator isolated from coastal seawater of China.</title>
        <authorList>
            <person name="Chen M.-X."/>
        </authorList>
    </citation>
    <scope>NUCLEOTIDE SEQUENCE [LARGE SCALE GENOMIC DNA]</scope>
    <source>
        <strain evidence="2">BL9</strain>
    </source>
</reference>
<gene>
    <name evidence="1" type="ORF">DAY19_02150</name>
</gene>
<organism evidence="1 2">
    <name type="scientific">Halobacteriovorax vibrionivorans</name>
    <dbReference type="NCBI Taxonomy" id="2152716"/>
    <lineage>
        <taxon>Bacteria</taxon>
        <taxon>Pseudomonadati</taxon>
        <taxon>Bdellovibrionota</taxon>
        <taxon>Bacteriovoracia</taxon>
        <taxon>Bacteriovoracales</taxon>
        <taxon>Halobacteriovoraceae</taxon>
        <taxon>Halobacteriovorax</taxon>
    </lineage>
</organism>
<name>A0ABY0II18_9BACT</name>
<dbReference type="EMBL" id="QDKL01000001">
    <property type="protein sequence ID" value="RZF22596.1"/>
    <property type="molecule type" value="Genomic_DNA"/>
</dbReference>
<accession>A0ABY0II18</accession>
<keyword evidence="2" id="KW-1185">Reference proteome</keyword>
<evidence type="ECO:0000313" key="2">
    <source>
        <dbReference type="Proteomes" id="UP000443582"/>
    </source>
</evidence>
<evidence type="ECO:0000313" key="1">
    <source>
        <dbReference type="EMBL" id="RZF22596.1"/>
    </source>
</evidence>
<evidence type="ECO:0008006" key="3">
    <source>
        <dbReference type="Google" id="ProtNLM"/>
    </source>
</evidence>
<comment type="caution">
    <text evidence="1">The sequence shown here is derived from an EMBL/GenBank/DDBJ whole genome shotgun (WGS) entry which is preliminary data.</text>
</comment>
<sequence>MKELNKTHSKKRLIKKCHMCGHMHDTATEVQKCHSCKKSFLPSNYFNKIHASNSQEFRMLFSEVNDLHEEDVIKGITVIW</sequence>
<dbReference type="RefSeq" id="WP_114705541.1">
    <property type="nucleotide sequence ID" value="NZ_QDKL01000001.1"/>
</dbReference>